<organism evidence="1 2">
    <name type="scientific">Citrus sinensis</name>
    <name type="common">Sweet orange</name>
    <name type="synonym">Citrus aurantium var. sinensis</name>
    <dbReference type="NCBI Taxonomy" id="2711"/>
    <lineage>
        <taxon>Eukaryota</taxon>
        <taxon>Viridiplantae</taxon>
        <taxon>Streptophyta</taxon>
        <taxon>Embryophyta</taxon>
        <taxon>Tracheophyta</taxon>
        <taxon>Spermatophyta</taxon>
        <taxon>Magnoliopsida</taxon>
        <taxon>eudicotyledons</taxon>
        <taxon>Gunneridae</taxon>
        <taxon>Pentapetalae</taxon>
        <taxon>rosids</taxon>
        <taxon>malvids</taxon>
        <taxon>Sapindales</taxon>
        <taxon>Rutaceae</taxon>
        <taxon>Aurantioideae</taxon>
        <taxon>Citrus</taxon>
    </lineage>
</organism>
<accession>A0A067DVB6</accession>
<evidence type="ECO:0000313" key="2">
    <source>
        <dbReference type="Proteomes" id="UP000027120"/>
    </source>
</evidence>
<dbReference type="EMBL" id="KK785195">
    <property type="protein sequence ID" value="KDO46949.1"/>
    <property type="molecule type" value="Genomic_DNA"/>
</dbReference>
<keyword evidence="2" id="KW-1185">Reference proteome</keyword>
<sequence>MDKTPLLDKYNRASDASLLSSSNRDRLQDLYPIVQSNLEKVHVPAHITHEIPHHSRTIKQINHKPTFKMRKRFDSKMMYNHTMLI</sequence>
<evidence type="ECO:0000313" key="1">
    <source>
        <dbReference type="EMBL" id="KDO46949.1"/>
    </source>
</evidence>
<protein>
    <submittedName>
        <fullName evidence="1">Uncharacterized protein</fullName>
    </submittedName>
</protein>
<name>A0A067DVB6_CITSI</name>
<dbReference type="Proteomes" id="UP000027120">
    <property type="component" value="Unassembled WGS sequence"/>
</dbReference>
<reference evidence="1 2" key="1">
    <citation type="submission" date="2014-04" db="EMBL/GenBank/DDBJ databases">
        <authorList>
            <consortium name="International Citrus Genome Consortium"/>
            <person name="Gmitter F."/>
            <person name="Chen C."/>
            <person name="Farmerie W."/>
            <person name="Harkins T."/>
            <person name="Desany B."/>
            <person name="Mohiuddin M."/>
            <person name="Kodira C."/>
            <person name="Borodovsky M."/>
            <person name="Lomsadze A."/>
            <person name="Burns P."/>
            <person name="Jenkins J."/>
            <person name="Prochnik S."/>
            <person name="Shu S."/>
            <person name="Chapman J."/>
            <person name="Pitluck S."/>
            <person name="Schmutz J."/>
            <person name="Rokhsar D."/>
        </authorList>
    </citation>
    <scope>NUCLEOTIDE SEQUENCE</scope>
</reference>
<proteinExistence type="predicted"/>
<gene>
    <name evidence="1" type="ORF">CISIN_1g034742mg</name>
</gene>
<dbReference type="AlphaFoldDB" id="A0A067DVB6"/>